<evidence type="ECO:0000313" key="1">
    <source>
        <dbReference type="EMBL" id="JAE31453.1"/>
    </source>
</evidence>
<name>A0A0A9HEX5_ARUDO</name>
<protein>
    <submittedName>
        <fullName evidence="1">Uncharacterized protein</fullName>
    </submittedName>
</protein>
<sequence>MPPLSTDLKSSCTTAMKAQAITIIYRCRRARRLEQLHKLF</sequence>
<dbReference type="EMBL" id="GBRH01166443">
    <property type="protein sequence ID" value="JAE31453.1"/>
    <property type="molecule type" value="Transcribed_RNA"/>
</dbReference>
<proteinExistence type="predicted"/>
<reference evidence="1" key="2">
    <citation type="journal article" date="2015" name="Data Brief">
        <title>Shoot transcriptome of the giant reed, Arundo donax.</title>
        <authorList>
            <person name="Barrero R.A."/>
            <person name="Guerrero F.D."/>
            <person name="Moolhuijzen P."/>
            <person name="Goolsby J.A."/>
            <person name="Tidwell J."/>
            <person name="Bellgard S.E."/>
            <person name="Bellgard M.I."/>
        </authorList>
    </citation>
    <scope>NUCLEOTIDE SEQUENCE</scope>
    <source>
        <tissue evidence="1">Shoot tissue taken approximately 20 cm above the soil surface</tissue>
    </source>
</reference>
<dbReference type="AlphaFoldDB" id="A0A0A9HEX5"/>
<organism evidence="1">
    <name type="scientific">Arundo donax</name>
    <name type="common">Giant reed</name>
    <name type="synonym">Donax arundinaceus</name>
    <dbReference type="NCBI Taxonomy" id="35708"/>
    <lineage>
        <taxon>Eukaryota</taxon>
        <taxon>Viridiplantae</taxon>
        <taxon>Streptophyta</taxon>
        <taxon>Embryophyta</taxon>
        <taxon>Tracheophyta</taxon>
        <taxon>Spermatophyta</taxon>
        <taxon>Magnoliopsida</taxon>
        <taxon>Liliopsida</taxon>
        <taxon>Poales</taxon>
        <taxon>Poaceae</taxon>
        <taxon>PACMAD clade</taxon>
        <taxon>Arundinoideae</taxon>
        <taxon>Arundineae</taxon>
        <taxon>Arundo</taxon>
    </lineage>
</organism>
<reference evidence="1" key="1">
    <citation type="submission" date="2014-09" db="EMBL/GenBank/DDBJ databases">
        <authorList>
            <person name="Magalhaes I.L.F."/>
            <person name="Oliveira U."/>
            <person name="Santos F.R."/>
            <person name="Vidigal T.H.D.A."/>
            <person name="Brescovit A.D."/>
            <person name="Santos A.J."/>
        </authorList>
    </citation>
    <scope>NUCLEOTIDE SEQUENCE</scope>
    <source>
        <tissue evidence="1">Shoot tissue taken approximately 20 cm above the soil surface</tissue>
    </source>
</reference>
<accession>A0A0A9HEX5</accession>